<proteinExistence type="predicted"/>
<dbReference type="AlphaFoldDB" id="A0A7R9AQ85"/>
<reference evidence="1" key="1">
    <citation type="submission" date="2020-11" db="EMBL/GenBank/DDBJ databases">
        <authorList>
            <person name="Tran Van P."/>
        </authorList>
    </citation>
    <scope>NUCLEOTIDE SEQUENCE</scope>
</reference>
<accession>A0A7R9AQ85</accession>
<sequence>MTVHPTEIRTSVSPSSAVELNTTSALANYATEAVNNLLIAVNIPTVDDLYWRPLIGFRPVGNVSASTRRDPSRFRALPGRDKWLSGPDLSCSLLRDPLTDIQDLNEPDFGLGGRASSVKGMVVLAKKKKKRYVLVGGAVRKIRKAFFKRKNNPQYIRPESNHDFPLIGSLVHGESSTV</sequence>
<protein>
    <submittedName>
        <fullName evidence="1">Uncharacterized protein</fullName>
    </submittedName>
</protein>
<organism evidence="1">
    <name type="scientific">Timema shepardi</name>
    <name type="common">Walking stick</name>
    <dbReference type="NCBI Taxonomy" id="629360"/>
    <lineage>
        <taxon>Eukaryota</taxon>
        <taxon>Metazoa</taxon>
        <taxon>Ecdysozoa</taxon>
        <taxon>Arthropoda</taxon>
        <taxon>Hexapoda</taxon>
        <taxon>Insecta</taxon>
        <taxon>Pterygota</taxon>
        <taxon>Neoptera</taxon>
        <taxon>Polyneoptera</taxon>
        <taxon>Phasmatodea</taxon>
        <taxon>Timematodea</taxon>
        <taxon>Timematoidea</taxon>
        <taxon>Timematidae</taxon>
        <taxon>Timema</taxon>
    </lineage>
</organism>
<dbReference type="EMBL" id="OC000771">
    <property type="protein sequence ID" value="CAD7258277.1"/>
    <property type="molecule type" value="Genomic_DNA"/>
</dbReference>
<evidence type="ECO:0000313" key="1">
    <source>
        <dbReference type="EMBL" id="CAD7258277.1"/>
    </source>
</evidence>
<gene>
    <name evidence="1" type="ORF">TSIB3V08_LOCUS2516</name>
</gene>
<name>A0A7R9AQ85_TIMSH</name>